<comment type="similarity">
    <text evidence="1">Belongs to the ATP-dependent AMP-binding enzyme family.</text>
</comment>
<dbReference type="InterPro" id="IPR032387">
    <property type="entry name" value="ACAS_N"/>
</dbReference>
<evidence type="ECO:0000256" key="3">
    <source>
        <dbReference type="ARBA" id="ARBA00040004"/>
    </source>
</evidence>
<accession>A0ABM1L3W7</accession>
<dbReference type="InterPro" id="IPR042099">
    <property type="entry name" value="ANL_N_sf"/>
</dbReference>
<dbReference type="InterPro" id="IPR000873">
    <property type="entry name" value="AMP-dep_synth/lig_dom"/>
</dbReference>
<comment type="catalytic activity">
    <reaction evidence="5">
        <text>butanoate + ATP + CoA = butanoyl-CoA + AMP + diphosphate</text>
        <dbReference type="Rhea" id="RHEA:46172"/>
        <dbReference type="ChEBI" id="CHEBI:17968"/>
        <dbReference type="ChEBI" id="CHEBI:30616"/>
        <dbReference type="ChEBI" id="CHEBI:33019"/>
        <dbReference type="ChEBI" id="CHEBI:57287"/>
        <dbReference type="ChEBI" id="CHEBI:57371"/>
        <dbReference type="ChEBI" id="CHEBI:456215"/>
    </reaction>
    <physiologicalReaction direction="left-to-right" evidence="5">
        <dbReference type="Rhea" id="RHEA:46173"/>
    </physiologicalReaction>
</comment>
<evidence type="ECO:0000259" key="7">
    <source>
        <dbReference type="Pfam" id="PF16177"/>
    </source>
</evidence>
<evidence type="ECO:0000256" key="2">
    <source>
        <dbReference type="ARBA" id="ARBA00013275"/>
    </source>
</evidence>
<sequence length="225" mass="24882">MSVQCRRVLLQKVACRTSACWGSDVGLRKVARHSKALSEVRFLGPWAGGRSPTRLPKTSSFSTRVAAAAGDYETVFRASVEEPEKLWAEAAQGIEWHKPWTKTMERRDPYTTSWFVGGELNICYNAVDRHVLNGQGDQIAIIHDSPVTNTKEAITYKEVLEQVSKLAGVMVSHGVKKGDTVVIYMPMIPQTMYTMLACARIGAIHSLIFGGFASKELSARIDHAK</sequence>
<name>A0ABM1L3W7_GEKJA</name>
<dbReference type="GeneID" id="107122136"/>
<dbReference type="PANTHER" id="PTHR43347:SF3">
    <property type="entry name" value="ACYL-COA SYNTHETASE SHORT-CHAIN FAMILY MEMBER 3, MITOCHONDRIAL"/>
    <property type="match status" value="1"/>
</dbReference>
<dbReference type="RefSeq" id="XP_015280654.1">
    <property type="nucleotide sequence ID" value="XM_015425168.1"/>
</dbReference>
<evidence type="ECO:0000256" key="1">
    <source>
        <dbReference type="ARBA" id="ARBA00006432"/>
    </source>
</evidence>
<keyword evidence="8" id="KW-1185">Reference proteome</keyword>
<evidence type="ECO:0000256" key="5">
    <source>
        <dbReference type="ARBA" id="ARBA00047935"/>
    </source>
</evidence>
<reference evidence="9" key="1">
    <citation type="submission" date="2025-08" db="UniProtKB">
        <authorList>
            <consortium name="RefSeq"/>
        </authorList>
    </citation>
    <scope>IDENTIFICATION</scope>
</reference>
<evidence type="ECO:0000259" key="6">
    <source>
        <dbReference type="Pfam" id="PF00501"/>
    </source>
</evidence>
<gene>
    <name evidence="9" type="primary">LOC107122136</name>
</gene>
<dbReference type="Pfam" id="PF00501">
    <property type="entry name" value="AMP-binding"/>
    <property type="match status" value="1"/>
</dbReference>
<feature type="non-terminal residue" evidence="9">
    <location>
        <position position="225"/>
    </location>
</feature>
<dbReference type="EC" id="6.2.1.1" evidence="2"/>
<dbReference type="Proteomes" id="UP000694871">
    <property type="component" value="Unplaced"/>
</dbReference>
<feature type="domain" description="Acetyl-coenzyme A synthetase N-terminal" evidence="7">
    <location>
        <begin position="72"/>
        <end position="126"/>
    </location>
</feature>
<dbReference type="Pfam" id="PF16177">
    <property type="entry name" value="ACAS_N"/>
    <property type="match status" value="1"/>
</dbReference>
<dbReference type="PANTHER" id="PTHR43347">
    <property type="entry name" value="ACYL-COA SYNTHETASE"/>
    <property type="match status" value="1"/>
</dbReference>
<dbReference type="Gene3D" id="3.40.50.12780">
    <property type="entry name" value="N-terminal domain of ligase-like"/>
    <property type="match status" value="1"/>
</dbReference>
<feature type="domain" description="AMP-dependent synthetase/ligase" evidence="6">
    <location>
        <begin position="132"/>
        <end position="224"/>
    </location>
</feature>
<proteinExistence type="inferred from homology"/>
<evidence type="ECO:0000313" key="9">
    <source>
        <dbReference type="RefSeq" id="XP_015280654.1"/>
    </source>
</evidence>
<evidence type="ECO:0000256" key="4">
    <source>
        <dbReference type="ARBA" id="ARBA00042755"/>
    </source>
</evidence>
<organism evidence="8 9">
    <name type="scientific">Gekko japonicus</name>
    <name type="common">Schlegel's Japanese gecko</name>
    <dbReference type="NCBI Taxonomy" id="146911"/>
    <lineage>
        <taxon>Eukaryota</taxon>
        <taxon>Metazoa</taxon>
        <taxon>Chordata</taxon>
        <taxon>Craniata</taxon>
        <taxon>Vertebrata</taxon>
        <taxon>Euteleostomi</taxon>
        <taxon>Lepidosauria</taxon>
        <taxon>Squamata</taxon>
        <taxon>Bifurcata</taxon>
        <taxon>Gekkota</taxon>
        <taxon>Gekkonidae</taxon>
        <taxon>Gekkoninae</taxon>
        <taxon>Gekko</taxon>
    </lineage>
</organism>
<protein>
    <recommendedName>
        <fullName evidence="3">Acyl-CoA synthetase short-chain family member 3, mitochondrial</fullName>
        <ecNumber evidence="2">6.2.1.1</ecNumber>
    </recommendedName>
    <alternativeName>
        <fullName evidence="4">Acetate--CoA ligase 3</fullName>
    </alternativeName>
</protein>
<evidence type="ECO:0000313" key="8">
    <source>
        <dbReference type="Proteomes" id="UP000694871"/>
    </source>
</evidence>
<dbReference type="SUPFAM" id="SSF56801">
    <property type="entry name" value="Acetyl-CoA synthetase-like"/>
    <property type="match status" value="1"/>
</dbReference>